<dbReference type="PROSITE" id="PS00101">
    <property type="entry name" value="HEXAPEP_TRANSFERASES"/>
    <property type="match status" value="1"/>
</dbReference>
<gene>
    <name evidence="5" type="ORF">SAMN05216261_2839</name>
</gene>
<dbReference type="InterPro" id="IPR001451">
    <property type="entry name" value="Hexapep"/>
</dbReference>
<protein>
    <submittedName>
        <fullName evidence="5">Hexapeptide repeat of succinyl-transferase</fullName>
    </submittedName>
</protein>
<dbReference type="SUPFAM" id="SSF51161">
    <property type="entry name" value="Trimeric LpxA-like enzymes"/>
    <property type="match status" value="1"/>
</dbReference>
<dbReference type="Gene3D" id="2.160.10.10">
    <property type="entry name" value="Hexapeptide repeat proteins"/>
    <property type="match status" value="1"/>
</dbReference>
<dbReference type="InterPro" id="IPR011004">
    <property type="entry name" value="Trimer_LpxA-like_sf"/>
</dbReference>
<dbReference type="OrthoDB" id="9812571at2"/>
<keyword evidence="4" id="KW-0012">Acyltransferase</keyword>
<dbReference type="AlphaFoldDB" id="A0A1M6GPT1"/>
<dbReference type="PANTHER" id="PTHR43300">
    <property type="entry name" value="ACETYLTRANSFERASE"/>
    <property type="match status" value="1"/>
</dbReference>
<dbReference type="PANTHER" id="PTHR43300:SF11">
    <property type="entry name" value="ACETYLTRANSFERASE RV3034C-RELATED"/>
    <property type="match status" value="1"/>
</dbReference>
<name>A0A1M6GPT1_9FLAO</name>
<dbReference type="STRING" id="1178825.SAMN05216261_2839"/>
<dbReference type="InterPro" id="IPR018357">
    <property type="entry name" value="Hexapep_transf_CS"/>
</dbReference>
<dbReference type="CDD" id="cd04647">
    <property type="entry name" value="LbH_MAT_like"/>
    <property type="match status" value="1"/>
</dbReference>
<keyword evidence="2 5" id="KW-0808">Transferase</keyword>
<reference evidence="5 6" key="1">
    <citation type="submission" date="2016-11" db="EMBL/GenBank/DDBJ databases">
        <authorList>
            <person name="Jaros S."/>
            <person name="Januszkiewicz K."/>
            <person name="Wedrychowicz H."/>
        </authorList>
    </citation>
    <scope>NUCLEOTIDE SEQUENCE [LARGE SCALE GENOMIC DNA]</scope>
    <source>
        <strain evidence="5 6">CGMCC 1.12213</strain>
    </source>
</reference>
<evidence type="ECO:0000256" key="1">
    <source>
        <dbReference type="ARBA" id="ARBA00007274"/>
    </source>
</evidence>
<comment type="similarity">
    <text evidence="1">Belongs to the transferase hexapeptide repeat family.</text>
</comment>
<proteinExistence type="inferred from homology"/>
<accession>A0A1M6GPT1</accession>
<evidence type="ECO:0000256" key="3">
    <source>
        <dbReference type="ARBA" id="ARBA00022737"/>
    </source>
</evidence>
<dbReference type="eggNOG" id="COG0110">
    <property type="taxonomic scope" value="Bacteria"/>
</dbReference>
<evidence type="ECO:0000313" key="5">
    <source>
        <dbReference type="EMBL" id="SHJ11919.1"/>
    </source>
</evidence>
<sequence length="178" mass="20317">MKNIISRIKTLYIMKFKPNIDFLRHIGVKVGENCRIYTRDFGKEPWLVTIGNKVTITSGCKFITHDGSTWLIEDEKGRRYLYKRVKIGNNVFIGMNSIILPGVNIADNVVIAAGSVVTKSIPSGKIVGGNPAKIIGNFKDYEDKVLRNYISHEEMNFDLSYKERINKVLDKTYKKELN</sequence>
<evidence type="ECO:0000256" key="4">
    <source>
        <dbReference type="ARBA" id="ARBA00023315"/>
    </source>
</evidence>
<keyword evidence="3" id="KW-0677">Repeat</keyword>
<organism evidence="5 6">
    <name type="scientific">Algibacter luteus</name>
    <dbReference type="NCBI Taxonomy" id="1178825"/>
    <lineage>
        <taxon>Bacteria</taxon>
        <taxon>Pseudomonadati</taxon>
        <taxon>Bacteroidota</taxon>
        <taxon>Flavobacteriia</taxon>
        <taxon>Flavobacteriales</taxon>
        <taxon>Flavobacteriaceae</taxon>
        <taxon>Algibacter</taxon>
    </lineage>
</organism>
<dbReference type="Pfam" id="PF00132">
    <property type="entry name" value="Hexapep"/>
    <property type="match status" value="1"/>
</dbReference>
<dbReference type="EMBL" id="FQYK01000009">
    <property type="protein sequence ID" value="SHJ11919.1"/>
    <property type="molecule type" value="Genomic_DNA"/>
</dbReference>
<evidence type="ECO:0000313" key="6">
    <source>
        <dbReference type="Proteomes" id="UP000184396"/>
    </source>
</evidence>
<dbReference type="InterPro" id="IPR050179">
    <property type="entry name" value="Trans_hexapeptide_repeat"/>
</dbReference>
<keyword evidence="6" id="KW-1185">Reference proteome</keyword>
<evidence type="ECO:0000256" key="2">
    <source>
        <dbReference type="ARBA" id="ARBA00022679"/>
    </source>
</evidence>
<dbReference type="GO" id="GO:0016746">
    <property type="term" value="F:acyltransferase activity"/>
    <property type="evidence" value="ECO:0007669"/>
    <property type="project" value="UniProtKB-KW"/>
</dbReference>
<dbReference type="Proteomes" id="UP000184396">
    <property type="component" value="Unassembled WGS sequence"/>
</dbReference>